<dbReference type="Pfam" id="PF00151">
    <property type="entry name" value="Lipase"/>
    <property type="match status" value="2"/>
</dbReference>
<dbReference type="PANTHER" id="PTHR11610">
    <property type="entry name" value="LIPASE"/>
    <property type="match status" value="1"/>
</dbReference>
<evidence type="ECO:0000256" key="3">
    <source>
        <dbReference type="ARBA" id="ARBA00022525"/>
    </source>
</evidence>
<sequence>MSGLIKVAFFCAVAGLLAVQTSGEAAVCCGINGDLGCYGIQGEFYDFVNRPINLPPICGIVPDKVALKLSTIRNPLQTETLNPYNTETIKSSKFNGKKMTKILIHGFIDKYNRAPWEAVKTALLAEGDYNVIRVDWSRSNIAPYVQACGNLRLVGAYVAKFIDHVIKNYGVNPKDVHIIGHSLGAHGAGYAGAIMQEKYNATIGRITGLDPAGPYFTNMPYSVRLDPSDAEIVDTLVTNGDVLMAFGSPQPMGDLNFYPNGGLNQPGCNKAVFSSLAHVQEIVQIRVPERTVRSAVEQEEGGVVNASVSVALNADSPAIAPTITIPVGVVATMADEQNFLSAPVPNPLVPKTPFDQAYDFAYKEAAKLAGDGRDLSVSIIPGSIGSALTNFIPVSRAVVLTNIDVFGCSHNRAVLLYAATVSKANCVMRAYQCDSYDRFTSPGGYCATCNASNPNRGCSPIGFNADLSLVDKEVQKKFFTVTTAETPYCSKLTLQYTLAPNSDAKVGRVFITLYGARLHEKLSLTHDVIDLQPGKSYSYFPELSKDLGPIKSVVFRWEVKSNLLPNPLNLFRTDSIILDPKIMLVDKEKTTHVFTLTKTKLDHGTDYAARLTGSYEN</sequence>
<reference evidence="8" key="1">
    <citation type="submission" date="2017-01" db="EMBL/GenBank/DDBJ databases">
        <title>Comparative genomics of anhydrobiosis in the tardigrade Hypsibius dujardini.</title>
        <authorList>
            <person name="Yoshida Y."/>
            <person name="Koutsovoulos G."/>
            <person name="Laetsch D."/>
            <person name="Stevens L."/>
            <person name="Kumar S."/>
            <person name="Horikawa D."/>
            <person name="Ishino K."/>
            <person name="Komine S."/>
            <person name="Tomita M."/>
            <person name="Blaxter M."/>
            <person name="Arakawa K."/>
        </authorList>
    </citation>
    <scope>NUCLEOTIDE SEQUENCE [LARGE SCALE GENOMIC DNA]</scope>
    <source>
        <strain evidence="8">Z151</strain>
    </source>
</reference>
<dbReference type="EMBL" id="MTYJ01000004">
    <property type="protein sequence ID" value="OQV25067.1"/>
    <property type="molecule type" value="Genomic_DNA"/>
</dbReference>
<dbReference type="AlphaFoldDB" id="A0A1W0XC26"/>
<comment type="similarity">
    <text evidence="2 4">Belongs to the AB hydrolase superfamily. Lipase family.</text>
</comment>
<feature type="signal peptide" evidence="5">
    <location>
        <begin position="1"/>
        <end position="25"/>
    </location>
</feature>
<dbReference type="Gene3D" id="3.40.50.1820">
    <property type="entry name" value="alpha/beta hydrolase"/>
    <property type="match status" value="2"/>
</dbReference>
<dbReference type="InterPro" id="IPR000734">
    <property type="entry name" value="TAG_lipase"/>
</dbReference>
<dbReference type="SUPFAM" id="SSF53474">
    <property type="entry name" value="alpha/beta-Hydrolases"/>
    <property type="match status" value="2"/>
</dbReference>
<dbReference type="GO" id="GO:0016042">
    <property type="term" value="P:lipid catabolic process"/>
    <property type="evidence" value="ECO:0007669"/>
    <property type="project" value="TreeGrafter"/>
</dbReference>
<feature type="domain" description="Lipase" evidence="6">
    <location>
        <begin position="69"/>
        <end position="282"/>
    </location>
</feature>
<evidence type="ECO:0000256" key="5">
    <source>
        <dbReference type="SAM" id="SignalP"/>
    </source>
</evidence>
<dbReference type="Proteomes" id="UP000192578">
    <property type="component" value="Unassembled WGS sequence"/>
</dbReference>
<evidence type="ECO:0000256" key="4">
    <source>
        <dbReference type="RuleBase" id="RU004262"/>
    </source>
</evidence>
<protein>
    <submittedName>
        <fullName evidence="7">Pancreatic triacylglycerol lipase</fullName>
    </submittedName>
</protein>
<keyword evidence="3" id="KW-0964">Secreted</keyword>
<proteinExistence type="inferred from homology"/>
<accession>A0A1W0XC26</accession>
<feature type="chain" id="PRO_5012258256" evidence="5">
    <location>
        <begin position="26"/>
        <end position="617"/>
    </location>
</feature>
<evidence type="ECO:0000313" key="7">
    <source>
        <dbReference type="EMBL" id="OQV25067.1"/>
    </source>
</evidence>
<keyword evidence="8" id="KW-1185">Reference proteome</keyword>
<dbReference type="InterPro" id="IPR029058">
    <property type="entry name" value="AB_hydrolase_fold"/>
</dbReference>
<organism evidence="7 8">
    <name type="scientific">Hypsibius exemplaris</name>
    <name type="common">Freshwater tardigrade</name>
    <dbReference type="NCBI Taxonomy" id="2072580"/>
    <lineage>
        <taxon>Eukaryota</taxon>
        <taxon>Metazoa</taxon>
        <taxon>Ecdysozoa</taxon>
        <taxon>Tardigrada</taxon>
        <taxon>Eutardigrada</taxon>
        <taxon>Parachela</taxon>
        <taxon>Hypsibioidea</taxon>
        <taxon>Hypsibiidae</taxon>
        <taxon>Hypsibius</taxon>
    </lineage>
</organism>
<dbReference type="GO" id="GO:0016298">
    <property type="term" value="F:lipase activity"/>
    <property type="evidence" value="ECO:0007669"/>
    <property type="project" value="InterPro"/>
</dbReference>
<dbReference type="OrthoDB" id="199913at2759"/>
<evidence type="ECO:0000256" key="1">
    <source>
        <dbReference type="ARBA" id="ARBA00004613"/>
    </source>
</evidence>
<name>A0A1W0XC26_HYPEX</name>
<evidence type="ECO:0000256" key="2">
    <source>
        <dbReference type="ARBA" id="ARBA00010701"/>
    </source>
</evidence>
<gene>
    <name evidence="7" type="ORF">BV898_01276</name>
</gene>
<evidence type="ECO:0000313" key="8">
    <source>
        <dbReference type="Proteomes" id="UP000192578"/>
    </source>
</evidence>
<comment type="subcellular location">
    <subcellularLocation>
        <location evidence="1">Secreted</location>
    </subcellularLocation>
</comment>
<dbReference type="PRINTS" id="PR00821">
    <property type="entry name" value="TAGLIPASE"/>
</dbReference>
<evidence type="ECO:0000259" key="6">
    <source>
        <dbReference type="Pfam" id="PF00151"/>
    </source>
</evidence>
<dbReference type="GO" id="GO:0005615">
    <property type="term" value="C:extracellular space"/>
    <property type="evidence" value="ECO:0007669"/>
    <property type="project" value="TreeGrafter"/>
</dbReference>
<keyword evidence="5" id="KW-0732">Signal</keyword>
<dbReference type="InterPro" id="IPR013818">
    <property type="entry name" value="Lipase"/>
</dbReference>
<comment type="caution">
    <text evidence="7">The sequence shown here is derived from an EMBL/GenBank/DDBJ whole genome shotgun (WGS) entry which is preliminary data.</text>
</comment>
<feature type="domain" description="Lipase" evidence="6">
    <location>
        <begin position="405"/>
        <end position="488"/>
    </location>
</feature>